<dbReference type="PANTHER" id="PTHR42085">
    <property type="entry name" value="F-BOX DOMAIN-CONTAINING PROTEIN"/>
    <property type="match status" value="1"/>
</dbReference>
<accession>A0AA40DKT3</accession>
<comment type="caution">
    <text evidence="1">The sequence shown here is derived from an EMBL/GenBank/DDBJ whole genome shotgun (WGS) entry which is preliminary data.</text>
</comment>
<keyword evidence="2" id="KW-1185">Reference proteome</keyword>
<dbReference type="PANTHER" id="PTHR42085:SF1">
    <property type="entry name" value="F-BOX DOMAIN-CONTAINING PROTEIN"/>
    <property type="match status" value="1"/>
</dbReference>
<name>A0AA40DKT3_9PEZI</name>
<sequence>MAPPLKRSRRLQELQELQESPPTLTVTSDTTTAATRYQVASKTSRREVAAFPFQKLPGELRNMIYAVVSPKRKILKWTKPRIGPNNWNGIFALAKTCRQLRMEVMSFYYGSIDLQVSYWYATGMIRWVRQMPKQYITRVTICPVMTYSQGTFTAWEKILRSLAYRGEAIQVLTIRDDYYFFHEKISWTDCESTAQRILQNTSPYPYWPYGLQGDSYEQRVTRVEEFFVVNLIELLKKFKGLRVVKISSSTRDQPWMDMMSKAANFDVEYVGAPDSTTWRNDHLWPSYDDSELED</sequence>
<dbReference type="Proteomes" id="UP001172102">
    <property type="component" value="Unassembled WGS sequence"/>
</dbReference>
<dbReference type="InterPro" id="IPR038883">
    <property type="entry name" value="AN11006-like"/>
</dbReference>
<proteinExistence type="predicted"/>
<gene>
    <name evidence="1" type="ORF">B0H67DRAFT_556068</name>
</gene>
<evidence type="ECO:0000313" key="2">
    <source>
        <dbReference type="Proteomes" id="UP001172102"/>
    </source>
</evidence>
<dbReference type="AlphaFoldDB" id="A0AA40DKT3"/>
<organism evidence="1 2">
    <name type="scientific">Lasiosphaeris hirsuta</name>
    <dbReference type="NCBI Taxonomy" id="260670"/>
    <lineage>
        <taxon>Eukaryota</taxon>
        <taxon>Fungi</taxon>
        <taxon>Dikarya</taxon>
        <taxon>Ascomycota</taxon>
        <taxon>Pezizomycotina</taxon>
        <taxon>Sordariomycetes</taxon>
        <taxon>Sordariomycetidae</taxon>
        <taxon>Sordariales</taxon>
        <taxon>Lasiosphaeriaceae</taxon>
        <taxon>Lasiosphaeris</taxon>
    </lineage>
</organism>
<reference evidence="1" key="1">
    <citation type="submission" date="2023-06" db="EMBL/GenBank/DDBJ databases">
        <title>Genome-scale phylogeny and comparative genomics of the fungal order Sordariales.</title>
        <authorList>
            <consortium name="Lawrence Berkeley National Laboratory"/>
            <person name="Hensen N."/>
            <person name="Bonometti L."/>
            <person name="Westerberg I."/>
            <person name="Brannstrom I.O."/>
            <person name="Guillou S."/>
            <person name="Cros-Aarteil S."/>
            <person name="Calhoun S."/>
            <person name="Haridas S."/>
            <person name="Kuo A."/>
            <person name="Mondo S."/>
            <person name="Pangilinan J."/>
            <person name="Riley R."/>
            <person name="Labutti K."/>
            <person name="Andreopoulos B."/>
            <person name="Lipzen A."/>
            <person name="Chen C."/>
            <person name="Yanf M."/>
            <person name="Daum C."/>
            <person name="Ng V."/>
            <person name="Clum A."/>
            <person name="Steindorff A."/>
            <person name="Ohm R."/>
            <person name="Martin F."/>
            <person name="Silar P."/>
            <person name="Natvig D."/>
            <person name="Lalanne C."/>
            <person name="Gautier V."/>
            <person name="Ament-Velasquez S.L."/>
            <person name="Kruys A."/>
            <person name="Hutchinson M.I."/>
            <person name="Powell A.J."/>
            <person name="Barry K."/>
            <person name="Miller A.N."/>
            <person name="Grigoriev I.V."/>
            <person name="Debuchy R."/>
            <person name="Gladieux P."/>
            <person name="Thoren M.H."/>
            <person name="Johannesson H."/>
        </authorList>
    </citation>
    <scope>NUCLEOTIDE SEQUENCE</scope>
    <source>
        <strain evidence="1">SMH4607-1</strain>
    </source>
</reference>
<protein>
    <submittedName>
        <fullName evidence="1">Uncharacterized protein</fullName>
    </submittedName>
</protein>
<evidence type="ECO:0000313" key="1">
    <source>
        <dbReference type="EMBL" id="KAK0707359.1"/>
    </source>
</evidence>
<dbReference type="EMBL" id="JAUKUA010000006">
    <property type="protein sequence ID" value="KAK0707359.1"/>
    <property type="molecule type" value="Genomic_DNA"/>
</dbReference>